<proteinExistence type="predicted"/>
<keyword evidence="2" id="KW-1185">Reference proteome</keyword>
<dbReference type="EMBL" id="LUGG01000002">
    <property type="protein sequence ID" value="OBZ78344.1"/>
    <property type="molecule type" value="Genomic_DNA"/>
</dbReference>
<organism evidence="1 2">
    <name type="scientific">Grifola frondosa</name>
    <name type="common">Maitake</name>
    <name type="synonym">Polyporus frondosus</name>
    <dbReference type="NCBI Taxonomy" id="5627"/>
    <lineage>
        <taxon>Eukaryota</taxon>
        <taxon>Fungi</taxon>
        <taxon>Dikarya</taxon>
        <taxon>Basidiomycota</taxon>
        <taxon>Agaricomycotina</taxon>
        <taxon>Agaricomycetes</taxon>
        <taxon>Polyporales</taxon>
        <taxon>Grifolaceae</taxon>
        <taxon>Grifola</taxon>
    </lineage>
</organism>
<reference evidence="1 2" key="1">
    <citation type="submission" date="2016-03" db="EMBL/GenBank/DDBJ databases">
        <title>Whole genome sequencing of Grifola frondosa 9006-11.</title>
        <authorList>
            <person name="Min B."/>
            <person name="Park H."/>
            <person name="Kim J.-G."/>
            <person name="Cho H."/>
            <person name="Oh Y.-L."/>
            <person name="Kong W.-S."/>
            <person name="Choi I.-G."/>
        </authorList>
    </citation>
    <scope>NUCLEOTIDE SEQUENCE [LARGE SCALE GENOMIC DNA]</scope>
    <source>
        <strain evidence="1 2">9006-11</strain>
    </source>
</reference>
<protein>
    <submittedName>
        <fullName evidence="1">Uncharacterized protein</fullName>
    </submittedName>
</protein>
<name>A0A1C7MTR6_GRIFR</name>
<sequence>MECNAQSILSIYLLFYKTQLRKGGLPKLAVIEEHSTCSRPCTTTGQLHTYFFSHPMLLQCRSRRLRYYNASNFGYENRAG</sequence>
<comment type="caution">
    <text evidence="1">The sequence shown here is derived from an EMBL/GenBank/DDBJ whole genome shotgun (WGS) entry which is preliminary data.</text>
</comment>
<evidence type="ECO:0000313" key="1">
    <source>
        <dbReference type="EMBL" id="OBZ78344.1"/>
    </source>
</evidence>
<dbReference type="AlphaFoldDB" id="A0A1C7MTR6"/>
<accession>A0A1C7MTR6</accession>
<dbReference type="Proteomes" id="UP000092993">
    <property type="component" value="Unassembled WGS sequence"/>
</dbReference>
<evidence type="ECO:0000313" key="2">
    <source>
        <dbReference type="Proteomes" id="UP000092993"/>
    </source>
</evidence>
<gene>
    <name evidence="1" type="ORF">A0H81_02469</name>
</gene>